<dbReference type="Proteomes" id="UP000051639">
    <property type="component" value="Unassembled WGS sequence"/>
</dbReference>
<reference evidence="1 2" key="1">
    <citation type="journal article" date="2015" name="Genome Announc.">
        <title>Expanding the biotechnology potential of lactobacilli through comparative genomics of 213 strains and associated genera.</title>
        <authorList>
            <person name="Sun Z."/>
            <person name="Harris H.M."/>
            <person name="McCann A."/>
            <person name="Guo C."/>
            <person name="Argimon S."/>
            <person name="Zhang W."/>
            <person name="Yang X."/>
            <person name="Jeffery I.B."/>
            <person name="Cooney J.C."/>
            <person name="Kagawa T.F."/>
            <person name="Liu W."/>
            <person name="Song Y."/>
            <person name="Salvetti E."/>
            <person name="Wrobel A."/>
            <person name="Rasinkangas P."/>
            <person name="Parkhill J."/>
            <person name="Rea M.C."/>
            <person name="O'Sullivan O."/>
            <person name="Ritari J."/>
            <person name="Douillard F.P."/>
            <person name="Paul Ross R."/>
            <person name="Yang R."/>
            <person name="Briner A.E."/>
            <person name="Felis G.E."/>
            <person name="de Vos W.M."/>
            <person name="Barrangou R."/>
            <person name="Klaenhammer T.R."/>
            <person name="Caufield P.W."/>
            <person name="Cui Y."/>
            <person name="Zhang H."/>
            <person name="O'Toole P.W."/>
        </authorList>
    </citation>
    <scope>NUCLEOTIDE SEQUENCE [LARGE SCALE GENOMIC DNA]</scope>
    <source>
        <strain evidence="1 2">DSM 14792</strain>
    </source>
</reference>
<gene>
    <name evidence="1" type="ORF">IV41_GL000976</name>
</gene>
<evidence type="ECO:0000313" key="2">
    <source>
        <dbReference type="Proteomes" id="UP000051639"/>
    </source>
</evidence>
<protein>
    <submittedName>
        <fullName evidence="1">Uncharacterized protein</fullName>
    </submittedName>
</protein>
<accession>A0A0R2H0B2</accession>
<organism evidence="1 2">
    <name type="scientific">Limosilactobacillus ingluviei</name>
    <dbReference type="NCBI Taxonomy" id="148604"/>
    <lineage>
        <taxon>Bacteria</taxon>
        <taxon>Bacillati</taxon>
        <taxon>Bacillota</taxon>
        <taxon>Bacilli</taxon>
        <taxon>Lactobacillales</taxon>
        <taxon>Lactobacillaceae</taxon>
        <taxon>Limosilactobacillus</taxon>
    </lineage>
</organism>
<keyword evidence="2" id="KW-1185">Reference proteome</keyword>
<dbReference type="EMBL" id="JQBA01000027">
    <property type="protein sequence ID" value="KRN43941.1"/>
    <property type="molecule type" value="Genomic_DNA"/>
</dbReference>
<sequence length="87" mass="10187">MREARDELFFQLKFGCKENINYFNAISLEVVDVDDYLQKLVASGFINIDEIVNDVKPKEAMTFNGLQRVECMVFQLKENENQLLSFE</sequence>
<name>A0A0R2H0B2_9LACO</name>
<evidence type="ECO:0000313" key="1">
    <source>
        <dbReference type="EMBL" id="KRN43941.1"/>
    </source>
</evidence>
<dbReference type="PATRIC" id="fig|148604.4.peg.1010"/>
<dbReference type="AlphaFoldDB" id="A0A0R2H0B2"/>
<comment type="caution">
    <text evidence="1">The sequence shown here is derived from an EMBL/GenBank/DDBJ whole genome shotgun (WGS) entry which is preliminary data.</text>
</comment>
<proteinExistence type="predicted"/>